<sequence length="375" mass="39398">MRGRGRARTVALGVLPTIVGLVLLTLLAPPCAAAARSQPGGDGADRADAHPAGADLGPEEFESIPAYDVVLTIATNGDLHVRETITYDFDAGGAHGIVRRLPYRIGDRLYEIRGVRASSSTGAPARPRTRRWWHDLLISVGDEDRAVRGRQAYVIEYTVTGAFTPGDVHDELNWDALGGAWEVPIREAAVRVEAPVVLRKARCRAGTSAAGTPCLRDRDGPYAIEFTQSALRPRESMFITVRLPKGAITVPPPRHAPPHWAVTWAGAGLLALSLAGVAAAARGARAAPIGLEAGPGRSQAVPVERGALLAVLGGALVVADVADEVRAHGAWAVSIGDASMAGVGAAAVGSAVVCLHRFRMRITRRRPGEGNKVGR</sequence>
<comment type="caution">
    <text evidence="4">The sequence shown here is derived from an EMBL/GenBank/DDBJ whole genome shotgun (WGS) entry which is preliminary data.</text>
</comment>
<accession>A0A9W6PSA2</accession>
<dbReference type="AlphaFoldDB" id="A0A9W6PSA2"/>
<keyword evidence="5" id="KW-1185">Reference proteome</keyword>
<dbReference type="Proteomes" id="UP001165124">
    <property type="component" value="Unassembled WGS sequence"/>
</dbReference>
<dbReference type="Pfam" id="PF09972">
    <property type="entry name" value="DUF2207"/>
    <property type="match status" value="1"/>
</dbReference>
<name>A0A9W6PSA2_9ACTN</name>
<reference evidence="4" key="1">
    <citation type="submission" date="2023-02" db="EMBL/GenBank/DDBJ databases">
        <title>Actinomadura rubrobrunea NBRC 14622.</title>
        <authorList>
            <person name="Ichikawa N."/>
            <person name="Sato H."/>
            <person name="Tonouchi N."/>
        </authorList>
    </citation>
    <scope>NUCLEOTIDE SEQUENCE</scope>
    <source>
        <strain evidence="4">NBRC 14622</strain>
    </source>
</reference>
<feature type="transmembrane region" description="Helical" evidence="2">
    <location>
        <begin position="302"/>
        <end position="319"/>
    </location>
</feature>
<keyword evidence="2" id="KW-1133">Transmembrane helix</keyword>
<organism evidence="4 5">
    <name type="scientific">Actinomadura rubrobrunea</name>
    <dbReference type="NCBI Taxonomy" id="115335"/>
    <lineage>
        <taxon>Bacteria</taxon>
        <taxon>Bacillati</taxon>
        <taxon>Actinomycetota</taxon>
        <taxon>Actinomycetes</taxon>
        <taxon>Streptosporangiales</taxon>
        <taxon>Thermomonosporaceae</taxon>
        <taxon>Actinomadura</taxon>
    </lineage>
</organism>
<feature type="transmembrane region" description="Helical" evidence="2">
    <location>
        <begin position="260"/>
        <end position="281"/>
    </location>
</feature>
<evidence type="ECO:0000256" key="1">
    <source>
        <dbReference type="SAM" id="MobiDB-lite"/>
    </source>
</evidence>
<feature type="region of interest" description="Disordered" evidence="1">
    <location>
        <begin position="35"/>
        <end position="55"/>
    </location>
</feature>
<keyword evidence="2" id="KW-0472">Membrane</keyword>
<evidence type="ECO:0000259" key="3">
    <source>
        <dbReference type="Pfam" id="PF09972"/>
    </source>
</evidence>
<proteinExistence type="predicted"/>
<feature type="transmembrane region" description="Helical" evidence="2">
    <location>
        <begin position="331"/>
        <end position="355"/>
    </location>
</feature>
<gene>
    <name evidence="4" type="ORF">Arub01_18730</name>
</gene>
<dbReference type="InterPro" id="IPR018702">
    <property type="entry name" value="DUF2207"/>
</dbReference>
<feature type="domain" description="DUF2207" evidence="3">
    <location>
        <begin position="63"/>
        <end position="202"/>
    </location>
</feature>
<dbReference type="EMBL" id="BSRZ01000003">
    <property type="protein sequence ID" value="GLW63629.1"/>
    <property type="molecule type" value="Genomic_DNA"/>
</dbReference>
<keyword evidence="2" id="KW-0812">Transmembrane</keyword>
<evidence type="ECO:0000256" key="2">
    <source>
        <dbReference type="SAM" id="Phobius"/>
    </source>
</evidence>
<evidence type="ECO:0000313" key="4">
    <source>
        <dbReference type="EMBL" id="GLW63629.1"/>
    </source>
</evidence>
<evidence type="ECO:0000313" key="5">
    <source>
        <dbReference type="Proteomes" id="UP001165124"/>
    </source>
</evidence>
<protein>
    <recommendedName>
        <fullName evidence="3">DUF2207 domain-containing protein</fullName>
    </recommendedName>
</protein>